<dbReference type="Pfam" id="PF18758">
    <property type="entry name" value="KDZ"/>
    <property type="match status" value="2"/>
</dbReference>
<name>A0A9P7FM53_9AGAR</name>
<dbReference type="AlphaFoldDB" id="A0A9P7FM53"/>
<feature type="region of interest" description="Disordered" evidence="1">
    <location>
        <begin position="1"/>
        <end position="32"/>
    </location>
</feature>
<reference evidence="2" key="1">
    <citation type="submission" date="2021-02" db="EMBL/GenBank/DDBJ databases">
        <authorList>
            <person name="Nieuwenhuis M."/>
            <person name="Van De Peppel L.J.J."/>
        </authorList>
    </citation>
    <scope>NUCLEOTIDE SEQUENCE</scope>
    <source>
        <strain evidence="2">D49</strain>
    </source>
</reference>
<reference evidence="2" key="2">
    <citation type="submission" date="2021-10" db="EMBL/GenBank/DDBJ databases">
        <title>Phylogenomics reveals ancestral predisposition of the termite-cultivated fungus Termitomyces towards a domesticated lifestyle.</title>
        <authorList>
            <person name="Auxier B."/>
            <person name="Grum-Grzhimaylo A."/>
            <person name="Cardenas M.E."/>
            <person name="Lodge J.D."/>
            <person name="Laessoe T."/>
            <person name="Pedersen O."/>
            <person name="Smith M.E."/>
            <person name="Kuyper T.W."/>
            <person name="Franco-Molano E.A."/>
            <person name="Baroni T.J."/>
            <person name="Aanen D.K."/>
        </authorList>
    </citation>
    <scope>NUCLEOTIDE SEQUENCE</scope>
    <source>
        <strain evidence="2">D49</strain>
    </source>
</reference>
<gene>
    <name evidence="2" type="ORF">H0H81_002404</name>
</gene>
<feature type="compositionally biased region" description="Polar residues" evidence="1">
    <location>
        <begin position="13"/>
        <end position="32"/>
    </location>
</feature>
<comment type="caution">
    <text evidence="2">The sequence shown here is derived from an EMBL/GenBank/DDBJ whole genome shotgun (WGS) entry which is preliminary data.</text>
</comment>
<protein>
    <recommendedName>
        <fullName evidence="4">CxC2-like cysteine cluster KDZ transposase-associated domain-containing protein</fullName>
    </recommendedName>
</protein>
<organism evidence="2 3">
    <name type="scientific">Sphagnurus paluster</name>
    <dbReference type="NCBI Taxonomy" id="117069"/>
    <lineage>
        <taxon>Eukaryota</taxon>
        <taxon>Fungi</taxon>
        <taxon>Dikarya</taxon>
        <taxon>Basidiomycota</taxon>
        <taxon>Agaricomycotina</taxon>
        <taxon>Agaricomycetes</taxon>
        <taxon>Agaricomycetidae</taxon>
        <taxon>Agaricales</taxon>
        <taxon>Tricholomatineae</taxon>
        <taxon>Lyophyllaceae</taxon>
        <taxon>Sphagnurus</taxon>
    </lineage>
</organism>
<dbReference type="Proteomes" id="UP000717328">
    <property type="component" value="Unassembled WGS sequence"/>
</dbReference>
<dbReference type="OrthoDB" id="3235114at2759"/>
<accession>A0A9P7FM53</accession>
<evidence type="ECO:0000313" key="2">
    <source>
        <dbReference type="EMBL" id="KAG5634322.1"/>
    </source>
</evidence>
<dbReference type="EMBL" id="JABCKI010006478">
    <property type="protein sequence ID" value="KAG5634322.1"/>
    <property type="molecule type" value="Genomic_DNA"/>
</dbReference>
<evidence type="ECO:0008006" key="4">
    <source>
        <dbReference type="Google" id="ProtNLM"/>
    </source>
</evidence>
<proteinExistence type="predicted"/>
<sequence length="462" mass="51814">MAKKRKQPHDNLVDSSPPTDASTSAQRHTAYEQTQHGLCYNRLYVNIPTPEDQPPPPEPDSLPMVDSSIDTTPLDHAETFSPEWLTPGYDPDQANPLEVSTKRRRTDAMVSAFEFYQTLIRQTENTVIAKLLDRYDAFLCMVQEWCHLRMLKRAGRGHDLRGVKATSQGECVILCPACPLPGINLPPKWRDAPEEQAWLYALFVEIDANFCLKCLKMSSDEQDPGLNHGYVYFVNDCQLKDHIHAFGPNINEEDSTCNNHDTIKSASICGGKGVDASGVGKTEFPKFHLPTHKPECHVNFSFNFTPHVGCTDGEALECGWAAINAVSSSTKNMGPGSRRDTLDDHFGDYNWRKSSIASTFLRKAHEAVEMREELVLAFEAFDAALPTKDTKTWTDLVQMWEKGGTEVNPFATKFESITENAVHLKLAREEQAQLTENLTHTLHEDVSPTLMIAQGLELEDHQ</sequence>
<evidence type="ECO:0000256" key="1">
    <source>
        <dbReference type="SAM" id="MobiDB-lite"/>
    </source>
</evidence>
<dbReference type="InterPro" id="IPR040521">
    <property type="entry name" value="KDZ"/>
</dbReference>
<keyword evidence="3" id="KW-1185">Reference proteome</keyword>
<evidence type="ECO:0000313" key="3">
    <source>
        <dbReference type="Proteomes" id="UP000717328"/>
    </source>
</evidence>